<feature type="region of interest" description="Disordered" evidence="1">
    <location>
        <begin position="189"/>
        <end position="246"/>
    </location>
</feature>
<organism evidence="2">
    <name type="scientific">viral metagenome</name>
    <dbReference type="NCBI Taxonomy" id="1070528"/>
    <lineage>
        <taxon>unclassified sequences</taxon>
        <taxon>metagenomes</taxon>
        <taxon>organismal metagenomes</taxon>
    </lineage>
</organism>
<protein>
    <recommendedName>
        <fullName evidence="3">VP11</fullName>
    </recommendedName>
</protein>
<dbReference type="AlphaFoldDB" id="A0A6C0ENN8"/>
<name>A0A6C0ENN8_9ZZZZ</name>
<proteinExistence type="predicted"/>
<reference evidence="2" key="1">
    <citation type="journal article" date="2020" name="Nature">
        <title>Giant virus diversity and host interactions through global metagenomics.</title>
        <authorList>
            <person name="Schulz F."/>
            <person name="Roux S."/>
            <person name="Paez-Espino D."/>
            <person name="Jungbluth S."/>
            <person name="Walsh D.A."/>
            <person name="Denef V.J."/>
            <person name="McMahon K.D."/>
            <person name="Konstantinidis K.T."/>
            <person name="Eloe-Fadrosh E.A."/>
            <person name="Kyrpides N.C."/>
            <person name="Woyke T."/>
        </authorList>
    </citation>
    <scope>NUCLEOTIDE SEQUENCE</scope>
    <source>
        <strain evidence="2">GVMAG-M-3300009068-24</strain>
    </source>
</reference>
<feature type="compositionally biased region" description="Pro residues" evidence="1">
    <location>
        <begin position="201"/>
        <end position="214"/>
    </location>
</feature>
<evidence type="ECO:0008006" key="3">
    <source>
        <dbReference type="Google" id="ProtNLM"/>
    </source>
</evidence>
<feature type="compositionally biased region" description="Basic and acidic residues" evidence="1">
    <location>
        <begin position="226"/>
        <end position="235"/>
    </location>
</feature>
<sequence length="246" mass="27279">MESEPELLTLLDNIRINCVLYANAHRERFFVLHASLKYYKIPVLVLSSFSSAISLSQDYIEQRTITITNTILGLVCSIIVSVELYLGIGREMSSSESVSKKFHALATEISKQITLYRVHPSTDILPYIEASYTEYSSLVTNSSIIRETVQDQLMKLPEPPLSQNDQGGTATSIIRRLSTISGIQAFRRSSKYTPEAEQAPFPTPSSSPSPPPTPNTLLNLGPPRAGAEKSPSHDDQEVDPTMFEFP</sequence>
<accession>A0A6C0ENN8</accession>
<dbReference type="EMBL" id="MN738886">
    <property type="protein sequence ID" value="QHT29919.1"/>
    <property type="molecule type" value="Genomic_DNA"/>
</dbReference>
<evidence type="ECO:0000313" key="2">
    <source>
        <dbReference type="EMBL" id="QHT29919.1"/>
    </source>
</evidence>
<evidence type="ECO:0000256" key="1">
    <source>
        <dbReference type="SAM" id="MobiDB-lite"/>
    </source>
</evidence>